<feature type="region of interest" description="Disordered" evidence="1">
    <location>
        <begin position="1"/>
        <end position="39"/>
    </location>
</feature>
<accession>A0AAV3RH14</accession>
<evidence type="ECO:0000256" key="1">
    <source>
        <dbReference type="SAM" id="MobiDB-lite"/>
    </source>
</evidence>
<sequence>MSMHSHAPMPPQRKSQTRASVGLERSKHQENTKGFGKQCTPIHHLDKVDLPSFRELLAEENRSKDLGIGSNVADKTLYVDTEDNVRTLHVKSCASNAYAKTEEVKTHGILSEKRDQNKV</sequence>
<keyword evidence="3" id="KW-1185">Reference proteome</keyword>
<evidence type="ECO:0000313" key="3">
    <source>
        <dbReference type="Proteomes" id="UP001454036"/>
    </source>
</evidence>
<evidence type="ECO:0000313" key="2">
    <source>
        <dbReference type="EMBL" id="GAA0174258.1"/>
    </source>
</evidence>
<gene>
    <name evidence="2" type="ORF">LIER_27691</name>
</gene>
<protein>
    <submittedName>
        <fullName evidence="2">Uncharacterized protein</fullName>
    </submittedName>
</protein>
<reference evidence="2 3" key="1">
    <citation type="submission" date="2024-01" db="EMBL/GenBank/DDBJ databases">
        <title>The complete chloroplast genome sequence of Lithospermum erythrorhizon: insights into the phylogenetic relationship among Boraginaceae species and the maternal lineages of purple gromwells.</title>
        <authorList>
            <person name="Okada T."/>
            <person name="Watanabe K."/>
        </authorList>
    </citation>
    <scope>NUCLEOTIDE SEQUENCE [LARGE SCALE GENOMIC DNA]</scope>
</reference>
<dbReference type="EMBL" id="BAABME010008991">
    <property type="protein sequence ID" value="GAA0174258.1"/>
    <property type="molecule type" value="Genomic_DNA"/>
</dbReference>
<name>A0AAV3RH14_LITER</name>
<comment type="caution">
    <text evidence="2">The sequence shown here is derived from an EMBL/GenBank/DDBJ whole genome shotgun (WGS) entry which is preliminary data.</text>
</comment>
<dbReference type="Proteomes" id="UP001454036">
    <property type="component" value="Unassembled WGS sequence"/>
</dbReference>
<proteinExistence type="predicted"/>
<organism evidence="2 3">
    <name type="scientific">Lithospermum erythrorhizon</name>
    <name type="common">Purple gromwell</name>
    <name type="synonym">Lithospermum officinale var. erythrorhizon</name>
    <dbReference type="NCBI Taxonomy" id="34254"/>
    <lineage>
        <taxon>Eukaryota</taxon>
        <taxon>Viridiplantae</taxon>
        <taxon>Streptophyta</taxon>
        <taxon>Embryophyta</taxon>
        <taxon>Tracheophyta</taxon>
        <taxon>Spermatophyta</taxon>
        <taxon>Magnoliopsida</taxon>
        <taxon>eudicotyledons</taxon>
        <taxon>Gunneridae</taxon>
        <taxon>Pentapetalae</taxon>
        <taxon>asterids</taxon>
        <taxon>lamiids</taxon>
        <taxon>Boraginales</taxon>
        <taxon>Boraginaceae</taxon>
        <taxon>Boraginoideae</taxon>
        <taxon>Lithospermeae</taxon>
        <taxon>Lithospermum</taxon>
    </lineage>
</organism>
<dbReference type="AlphaFoldDB" id="A0AAV3RH14"/>